<dbReference type="PROSITE" id="PS50005">
    <property type="entry name" value="TPR"/>
    <property type="match status" value="2"/>
</dbReference>
<organism evidence="3 4">
    <name type="scientific">Ramazzottius varieornatus</name>
    <name type="common">Water bear</name>
    <name type="synonym">Tardigrade</name>
    <dbReference type="NCBI Taxonomy" id="947166"/>
    <lineage>
        <taxon>Eukaryota</taxon>
        <taxon>Metazoa</taxon>
        <taxon>Ecdysozoa</taxon>
        <taxon>Tardigrada</taxon>
        <taxon>Eutardigrada</taxon>
        <taxon>Parachela</taxon>
        <taxon>Hypsibioidea</taxon>
        <taxon>Ramazzottiidae</taxon>
        <taxon>Ramazzottius</taxon>
    </lineage>
</organism>
<comment type="caution">
    <text evidence="3">The sequence shown here is derived from an EMBL/GenBank/DDBJ whole genome shotgun (WGS) entry which is preliminary data.</text>
</comment>
<dbReference type="EMBL" id="BDGG01000012">
    <property type="protein sequence ID" value="GAV05516.1"/>
    <property type="molecule type" value="Genomic_DNA"/>
</dbReference>
<reference evidence="3 4" key="1">
    <citation type="journal article" date="2016" name="Nat. Commun.">
        <title>Extremotolerant tardigrade genome and improved radiotolerance of human cultured cells by tardigrade-unique protein.</title>
        <authorList>
            <person name="Hashimoto T."/>
            <person name="Horikawa D.D."/>
            <person name="Saito Y."/>
            <person name="Kuwahara H."/>
            <person name="Kozuka-Hata H."/>
            <person name="Shin-I T."/>
            <person name="Minakuchi Y."/>
            <person name="Ohishi K."/>
            <person name="Motoyama A."/>
            <person name="Aizu T."/>
            <person name="Enomoto A."/>
            <person name="Kondo K."/>
            <person name="Tanaka S."/>
            <person name="Hara Y."/>
            <person name="Koshikawa S."/>
            <person name="Sagara H."/>
            <person name="Miura T."/>
            <person name="Yokobori S."/>
            <person name="Miyagawa K."/>
            <person name="Suzuki Y."/>
            <person name="Kubo T."/>
            <person name="Oyama M."/>
            <person name="Kohara Y."/>
            <person name="Fujiyama A."/>
            <person name="Arakawa K."/>
            <person name="Katayama T."/>
            <person name="Toyoda A."/>
            <person name="Kunieda T."/>
        </authorList>
    </citation>
    <scope>NUCLEOTIDE SEQUENCE [LARGE SCALE GENOMIC DNA]</scope>
    <source>
        <strain evidence="3 4">YOKOZUNA-1</strain>
    </source>
</reference>
<name>A0A1D1VX61_RAMVA</name>
<dbReference type="AlphaFoldDB" id="A0A1D1VX61"/>
<dbReference type="InterPro" id="IPR032076">
    <property type="entry name" value="TTC5_OB"/>
</dbReference>
<keyword evidence="1" id="KW-0802">TPR repeat</keyword>
<dbReference type="OrthoDB" id="423589at2759"/>
<feature type="domain" description="Tetratricopeptide repeat protein 5 OB fold" evidence="2">
    <location>
        <begin position="404"/>
        <end position="514"/>
    </location>
</feature>
<dbReference type="SUPFAM" id="SSF48452">
    <property type="entry name" value="TPR-like"/>
    <property type="match status" value="1"/>
</dbReference>
<feature type="repeat" description="TPR" evidence="1">
    <location>
        <begin position="316"/>
        <end position="349"/>
    </location>
</feature>
<dbReference type="Proteomes" id="UP000186922">
    <property type="component" value="Unassembled WGS sequence"/>
</dbReference>
<dbReference type="Gene3D" id="1.25.40.10">
    <property type="entry name" value="Tetratricopeptide repeat domain"/>
    <property type="match status" value="1"/>
</dbReference>
<dbReference type="SMART" id="SM00028">
    <property type="entry name" value="TPR"/>
    <property type="match status" value="2"/>
</dbReference>
<feature type="repeat" description="TPR" evidence="1">
    <location>
        <begin position="194"/>
        <end position="227"/>
    </location>
</feature>
<dbReference type="STRING" id="947166.A0A1D1VX61"/>
<proteinExistence type="predicted"/>
<dbReference type="Pfam" id="PF16669">
    <property type="entry name" value="TTC5_OB"/>
    <property type="match status" value="1"/>
</dbReference>
<evidence type="ECO:0000313" key="4">
    <source>
        <dbReference type="Proteomes" id="UP000186922"/>
    </source>
</evidence>
<dbReference type="InterPro" id="IPR038645">
    <property type="entry name" value="TTC5_OB_sf"/>
</dbReference>
<dbReference type="Gene3D" id="2.40.50.550">
    <property type="match status" value="1"/>
</dbReference>
<gene>
    <name evidence="3" type="primary">RvY_15637</name>
    <name evidence="3" type="synonym">RvY_15637.1</name>
    <name evidence="3" type="ORF">RvY_15637-1</name>
</gene>
<dbReference type="InterPro" id="IPR011990">
    <property type="entry name" value="TPR-like_helical_dom_sf"/>
</dbReference>
<accession>A0A1D1VX61</accession>
<evidence type="ECO:0000259" key="2">
    <source>
        <dbReference type="Pfam" id="PF16669"/>
    </source>
</evidence>
<sequence length="529" mass="59822">MESATEKNLSSFCMSDGDEPELYSMLPPSGSRHRCFTLPSSPFGDGPEELKMDDACIKTATTKARRRRKKASNSLLQIDQENVAASLKSGLYRPSKEETMAFSQLQDLHNRAVKFRDYYFEHFPTDRASRRVRDISDIVTGTLDKMAPLGGIFSPRNLSWYFAYRALCLSIDAVRTKEAHEELQFAVRHLAHFPRLWIALGESFWEQGNIYTAISCFEKASMLDRTSVLPIINISCSLRLLLAGEKDITEKCRMLMKMVAMARYAVKQCPDLGDAWYNLGNALLVYFNVKTNRDLILEALVSFERAEKCKVLQGKAEFHYNYGISHLLCGNYQEALDMWKLADALEPDWSSPKKKTEELVKYLSFVSDLVSGKDRTFRRRAKQLGESVPVKNLSAILNEGPASLKLVLVKELKDHKNDGLVAHGKIYATTYQTPDPSRLIFLIDATGDSVPVVIYNMGTEFSVGGSVSIPDPVVRFVQFSHEKKIISFRYIRVDEPWKMYHNLIKVPMNLCAQTVVSTSAVPRRSGGTE</sequence>
<evidence type="ECO:0000313" key="3">
    <source>
        <dbReference type="EMBL" id="GAV05516.1"/>
    </source>
</evidence>
<protein>
    <recommendedName>
        <fullName evidence="2">Tetratricopeptide repeat protein 5 OB fold domain-containing protein</fullName>
    </recommendedName>
</protein>
<keyword evidence="4" id="KW-1185">Reference proteome</keyword>
<evidence type="ECO:0000256" key="1">
    <source>
        <dbReference type="PROSITE-ProRule" id="PRU00339"/>
    </source>
</evidence>
<dbReference type="InterPro" id="IPR019734">
    <property type="entry name" value="TPR_rpt"/>
</dbReference>